<dbReference type="GO" id="GO:0005975">
    <property type="term" value="P:carbohydrate metabolic process"/>
    <property type="evidence" value="ECO:0007669"/>
    <property type="project" value="InterPro"/>
</dbReference>
<dbReference type="Gene3D" id="3.40.50.1000">
    <property type="entry name" value="HAD superfamily/HAD-like"/>
    <property type="match status" value="1"/>
</dbReference>
<evidence type="ECO:0000256" key="7">
    <source>
        <dbReference type="ARBA" id="ARBA00031828"/>
    </source>
</evidence>
<keyword evidence="3" id="KW-0963">Cytoplasm</keyword>
<dbReference type="NCBIfam" id="TIGR01656">
    <property type="entry name" value="Histidinol-ppas"/>
    <property type="match status" value="1"/>
</dbReference>
<dbReference type="InterPro" id="IPR004446">
    <property type="entry name" value="Heptose_bisP_phosphatase"/>
</dbReference>
<dbReference type="NCBIfam" id="TIGR01662">
    <property type="entry name" value="HAD-SF-IIIA"/>
    <property type="match status" value="1"/>
</dbReference>
<dbReference type="GO" id="GO:0005737">
    <property type="term" value="C:cytoplasm"/>
    <property type="evidence" value="ECO:0007669"/>
    <property type="project" value="UniProtKB-SubCell"/>
</dbReference>
<protein>
    <recommendedName>
        <fullName evidence="7">D,D-heptose 1,7-bisphosphate phosphatase</fullName>
    </recommendedName>
</protein>
<organism evidence="9 10">
    <name type="scientific">Mycobacterium paraense</name>
    <dbReference type="NCBI Taxonomy" id="767916"/>
    <lineage>
        <taxon>Bacteria</taxon>
        <taxon>Bacillati</taxon>
        <taxon>Actinomycetota</taxon>
        <taxon>Actinomycetes</taxon>
        <taxon>Mycobacteriales</taxon>
        <taxon>Mycobacteriaceae</taxon>
        <taxon>Mycobacterium</taxon>
        <taxon>Mycobacterium simiae complex</taxon>
    </lineage>
</organism>
<dbReference type="EMBL" id="LQPN01000072">
    <property type="protein sequence ID" value="ORW38321.1"/>
    <property type="molecule type" value="Genomic_DNA"/>
</dbReference>
<dbReference type="Pfam" id="PF13242">
    <property type="entry name" value="Hydrolase_like"/>
    <property type="match status" value="1"/>
</dbReference>
<dbReference type="InterPro" id="IPR006549">
    <property type="entry name" value="HAD-SF_hydro_IIIA"/>
</dbReference>
<evidence type="ECO:0000313" key="9">
    <source>
        <dbReference type="EMBL" id="ORW38321.1"/>
    </source>
</evidence>
<evidence type="ECO:0000256" key="4">
    <source>
        <dbReference type="ARBA" id="ARBA00022723"/>
    </source>
</evidence>
<evidence type="ECO:0000256" key="8">
    <source>
        <dbReference type="SAM" id="Phobius"/>
    </source>
</evidence>
<evidence type="ECO:0000256" key="1">
    <source>
        <dbReference type="ARBA" id="ARBA00004496"/>
    </source>
</evidence>
<dbReference type="SUPFAM" id="SSF56784">
    <property type="entry name" value="HAD-like"/>
    <property type="match status" value="1"/>
</dbReference>
<proteinExistence type="inferred from homology"/>
<keyword evidence="8" id="KW-0812">Transmembrane</keyword>
<dbReference type="AlphaFoldDB" id="A0A1X2A4H9"/>
<evidence type="ECO:0000256" key="6">
    <source>
        <dbReference type="ARBA" id="ARBA00023277"/>
    </source>
</evidence>
<evidence type="ECO:0000256" key="5">
    <source>
        <dbReference type="ARBA" id="ARBA00022801"/>
    </source>
</evidence>
<feature type="transmembrane region" description="Helical" evidence="8">
    <location>
        <begin position="79"/>
        <end position="102"/>
    </location>
</feature>
<comment type="subcellular location">
    <subcellularLocation>
        <location evidence="1">Cytoplasm</location>
    </subcellularLocation>
</comment>
<keyword evidence="8" id="KW-1133">Transmembrane helix</keyword>
<comment type="similarity">
    <text evidence="2">Belongs to the GmhB family.</text>
</comment>
<sequence length="195" mass="20663">MLRYLRRDADSSPRPALFLDRDGVLNRHIADGYVIEPGDFEPIDIALEAAVAAQTVGAAVVVVTNQGSIGKKRATESQVMVIHGLLLAALGACGIAIDAIYVCPHHPMSADPAQRDCHCRKPKPGLILAAARDLNLDLARSMLIGDQPSDIAAARAAGIAPDRALLVGPTARPDLVRCVQEKLGQPESLVGLRSR</sequence>
<evidence type="ECO:0000313" key="10">
    <source>
        <dbReference type="Proteomes" id="UP000193285"/>
    </source>
</evidence>
<keyword evidence="4" id="KW-0479">Metal-binding</keyword>
<comment type="caution">
    <text evidence="9">The sequence shown here is derived from an EMBL/GenBank/DDBJ whole genome shotgun (WGS) entry which is preliminary data.</text>
</comment>
<dbReference type="InterPro" id="IPR023214">
    <property type="entry name" value="HAD_sf"/>
</dbReference>
<accession>A0A1X2A4H9</accession>
<dbReference type="Proteomes" id="UP000193285">
    <property type="component" value="Unassembled WGS sequence"/>
</dbReference>
<evidence type="ECO:0000256" key="2">
    <source>
        <dbReference type="ARBA" id="ARBA00005628"/>
    </source>
</evidence>
<reference evidence="9 10" key="1">
    <citation type="journal article" date="2015" name="Emerg. Microbes Infect.">
        <title>Characterization of 17 strains belonging to the Mycobacterium simiae complex and description of Mycobacterium paraense sp. nov.</title>
        <authorList>
            <person name="Fusco da Costa A.R."/>
            <person name="Fedrizzi T."/>
            <person name="Lopes M.L."/>
            <person name="Pecorari M."/>
            <person name="Oliveira da Costa W.L."/>
            <person name="Giacobazzi E."/>
            <person name="da Costa Bahia J.R."/>
            <person name="De Sanctis V."/>
            <person name="Batista Lima K.V."/>
            <person name="Bertorelli R."/>
            <person name="Grottola A."/>
            <person name="Fabio A."/>
            <person name="Mariottini A."/>
            <person name="Ferretti P."/>
            <person name="Di Leva F."/>
            <person name="Fregni Serpini G."/>
            <person name="Tagliazucchi S."/>
            <person name="Rumpianesi F."/>
            <person name="Jousson O."/>
            <person name="Segata N."/>
            <person name="Tortoli E."/>
        </authorList>
    </citation>
    <scope>NUCLEOTIDE SEQUENCE [LARGE SCALE GENOMIC DNA]</scope>
    <source>
        <strain evidence="9 10">IEC33</strain>
    </source>
</reference>
<dbReference type="InterPro" id="IPR036412">
    <property type="entry name" value="HAD-like_sf"/>
</dbReference>
<gene>
    <name evidence="9" type="ORF">AWB90_23820</name>
</gene>
<keyword evidence="6" id="KW-0119">Carbohydrate metabolism</keyword>
<dbReference type="PANTHER" id="PTHR42891">
    <property type="entry name" value="D-GLYCERO-BETA-D-MANNO-HEPTOSE-1,7-BISPHOSPHATE 7-PHOSPHATASE"/>
    <property type="match status" value="1"/>
</dbReference>
<keyword evidence="8" id="KW-0472">Membrane</keyword>
<dbReference type="InterPro" id="IPR006543">
    <property type="entry name" value="Histidinol-phos"/>
</dbReference>
<dbReference type="PANTHER" id="PTHR42891:SF1">
    <property type="entry name" value="D-GLYCERO-BETA-D-MANNO-HEPTOSE-1,7-BISPHOSPHATE 7-PHOSPHATASE"/>
    <property type="match status" value="1"/>
</dbReference>
<keyword evidence="5" id="KW-0378">Hydrolase</keyword>
<dbReference type="RefSeq" id="WP_085246167.1">
    <property type="nucleotide sequence ID" value="NZ_LQPN01000072.1"/>
</dbReference>
<dbReference type="GO" id="GO:0046872">
    <property type="term" value="F:metal ion binding"/>
    <property type="evidence" value="ECO:0007669"/>
    <property type="project" value="UniProtKB-KW"/>
</dbReference>
<dbReference type="OrthoDB" id="9781367at2"/>
<name>A0A1X2A4H9_9MYCO</name>
<dbReference type="STRING" id="767916.AWB91_12675"/>
<dbReference type="GO" id="GO:0016791">
    <property type="term" value="F:phosphatase activity"/>
    <property type="evidence" value="ECO:0007669"/>
    <property type="project" value="InterPro"/>
</dbReference>
<evidence type="ECO:0000256" key="3">
    <source>
        <dbReference type="ARBA" id="ARBA00022490"/>
    </source>
</evidence>